<dbReference type="GO" id="GO:0006508">
    <property type="term" value="P:proteolysis"/>
    <property type="evidence" value="ECO:0007669"/>
    <property type="project" value="TreeGrafter"/>
</dbReference>
<feature type="domain" description="Aminopeptidase P N-terminal" evidence="7">
    <location>
        <begin position="74"/>
        <end position="202"/>
    </location>
</feature>
<gene>
    <name evidence="8" type="ORF">A1Q2_00886</name>
</gene>
<dbReference type="InParanoid" id="K1VZ36"/>
<dbReference type="PANTHER" id="PTHR43226:SF4">
    <property type="entry name" value="XAA-PRO AMINOPEPTIDASE 3"/>
    <property type="match status" value="1"/>
</dbReference>
<feature type="compositionally biased region" description="Low complexity" evidence="6">
    <location>
        <begin position="15"/>
        <end position="36"/>
    </location>
</feature>
<dbReference type="Proteomes" id="UP000006757">
    <property type="component" value="Unassembled WGS sequence"/>
</dbReference>
<dbReference type="STRING" id="1220162.K1VZ36"/>
<dbReference type="InterPro" id="IPR052433">
    <property type="entry name" value="X-Pro_dipept-like"/>
</dbReference>
<name>K1VZ36_TRIAC</name>
<dbReference type="HOGENOM" id="CLU_017266_1_1_1"/>
<dbReference type="SUPFAM" id="SSF53092">
    <property type="entry name" value="Creatinase/prolidase N-terminal domain"/>
    <property type="match status" value="1"/>
</dbReference>
<comment type="similarity">
    <text evidence="2">Belongs to the peptidase M24B family.</text>
</comment>
<evidence type="ECO:0000256" key="6">
    <source>
        <dbReference type="SAM" id="MobiDB-lite"/>
    </source>
</evidence>
<dbReference type="OMA" id="DSYFWYL"/>
<dbReference type="Pfam" id="PF00557">
    <property type="entry name" value="Peptidase_M24"/>
    <property type="match status" value="1"/>
</dbReference>
<keyword evidence="5" id="KW-0464">Manganese</keyword>
<evidence type="ECO:0000313" key="8">
    <source>
        <dbReference type="EMBL" id="EKD04832.1"/>
    </source>
</evidence>
<protein>
    <submittedName>
        <fullName evidence="8">X-Pro aminopeptidase</fullName>
    </submittedName>
</protein>
<keyword evidence="9" id="KW-1185">Reference proteome</keyword>
<dbReference type="GO" id="GO:0030145">
    <property type="term" value="F:manganese ion binding"/>
    <property type="evidence" value="ECO:0007669"/>
    <property type="project" value="InterPro"/>
</dbReference>
<dbReference type="InterPro" id="IPR007865">
    <property type="entry name" value="Aminopep_P_N"/>
</dbReference>
<evidence type="ECO:0000256" key="3">
    <source>
        <dbReference type="ARBA" id="ARBA00022723"/>
    </source>
</evidence>
<evidence type="ECO:0000256" key="2">
    <source>
        <dbReference type="ARBA" id="ARBA00008766"/>
    </source>
</evidence>
<dbReference type="GO" id="GO:0070006">
    <property type="term" value="F:metalloaminopeptidase activity"/>
    <property type="evidence" value="ECO:0007669"/>
    <property type="project" value="InterPro"/>
</dbReference>
<accession>K1VZ36</accession>
<keyword evidence="4" id="KW-0378">Hydrolase</keyword>
<feature type="region of interest" description="Disordered" evidence="6">
    <location>
        <begin position="1"/>
        <end position="51"/>
    </location>
</feature>
<keyword evidence="8" id="KW-0645">Protease</keyword>
<dbReference type="FunCoup" id="K1VZ36">
    <property type="interactions" value="251"/>
</dbReference>
<dbReference type="OrthoDB" id="4215474at2759"/>
<dbReference type="eggNOG" id="KOG2414">
    <property type="taxonomic scope" value="Eukaryota"/>
</dbReference>
<dbReference type="EMBL" id="AMBO01000189">
    <property type="protein sequence ID" value="EKD04832.1"/>
    <property type="molecule type" value="Genomic_DNA"/>
</dbReference>
<dbReference type="InterPro" id="IPR029149">
    <property type="entry name" value="Creatin/AminoP/Spt16_N"/>
</dbReference>
<keyword evidence="8" id="KW-0031">Aminopeptidase</keyword>
<dbReference type="CDD" id="cd01087">
    <property type="entry name" value="Prolidase"/>
    <property type="match status" value="1"/>
</dbReference>
<evidence type="ECO:0000256" key="4">
    <source>
        <dbReference type="ARBA" id="ARBA00022801"/>
    </source>
</evidence>
<dbReference type="GO" id="GO:0005739">
    <property type="term" value="C:mitochondrion"/>
    <property type="evidence" value="ECO:0007669"/>
    <property type="project" value="TreeGrafter"/>
</dbReference>
<organism evidence="8 9">
    <name type="scientific">Trichosporon asahii var. asahii (strain CBS 8904)</name>
    <name type="common">Yeast</name>
    <dbReference type="NCBI Taxonomy" id="1220162"/>
    <lineage>
        <taxon>Eukaryota</taxon>
        <taxon>Fungi</taxon>
        <taxon>Dikarya</taxon>
        <taxon>Basidiomycota</taxon>
        <taxon>Agaricomycotina</taxon>
        <taxon>Tremellomycetes</taxon>
        <taxon>Trichosporonales</taxon>
        <taxon>Trichosporonaceae</taxon>
        <taxon>Trichosporon</taxon>
    </lineage>
</organism>
<evidence type="ECO:0000256" key="5">
    <source>
        <dbReference type="ARBA" id="ARBA00023211"/>
    </source>
</evidence>
<dbReference type="PANTHER" id="PTHR43226">
    <property type="entry name" value="XAA-PRO AMINOPEPTIDASE 3"/>
    <property type="match status" value="1"/>
</dbReference>
<comment type="caution">
    <text evidence="8">The sequence shown here is derived from an EMBL/GenBank/DDBJ whole genome shotgun (WGS) entry which is preliminary data.</text>
</comment>
<dbReference type="Gene3D" id="3.40.350.10">
    <property type="entry name" value="Creatinase/prolidase N-terminal domain"/>
    <property type="match status" value="1"/>
</dbReference>
<evidence type="ECO:0000256" key="1">
    <source>
        <dbReference type="ARBA" id="ARBA00001936"/>
    </source>
</evidence>
<dbReference type="AlphaFoldDB" id="K1VZ36"/>
<dbReference type="InterPro" id="IPR036005">
    <property type="entry name" value="Creatinase/aminopeptidase-like"/>
</dbReference>
<dbReference type="SUPFAM" id="SSF55920">
    <property type="entry name" value="Creatinase/aminopeptidase"/>
    <property type="match status" value="1"/>
</dbReference>
<evidence type="ECO:0000313" key="9">
    <source>
        <dbReference type="Proteomes" id="UP000006757"/>
    </source>
</evidence>
<dbReference type="InterPro" id="IPR000994">
    <property type="entry name" value="Pept_M24"/>
</dbReference>
<dbReference type="Gene3D" id="3.90.230.10">
    <property type="entry name" value="Creatinase/methionine aminopeptidase superfamily"/>
    <property type="match status" value="1"/>
</dbReference>
<dbReference type="SMART" id="SM01011">
    <property type="entry name" value="AMP_N"/>
    <property type="match status" value="1"/>
</dbReference>
<dbReference type="Pfam" id="PF05195">
    <property type="entry name" value="AMP_N"/>
    <property type="match status" value="1"/>
</dbReference>
<evidence type="ECO:0000259" key="7">
    <source>
        <dbReference type="SMART" id="SM01011"/>
    </source>
</evidence>
<sequence>MRSALRPQLIRPALRPNAAAGRVPAAPAARPPASRAYSGPTYTGIKNPKPPVMGQPLAKTHAHLVREGELTPGVTPEEYEDRRRRLMESLPAGAVVVCMGGTVRLVSQQIFYKFRQSTDFFYLTGFDEPDATVVLGYKYILFVPPRDRHELLWSGERTGVDEAVTTFGADEAYPNSHLSEHLSRYLGYESIYASLPPSPSPSAASQPISPSSPRRRSSLLKFFAPSEEHKFDARDPPHLMLAAALAGNKAKPLEQVTHRLRVRKSDAELRLMKKAADISGLAHKKVMGFAKVGGTEAQIAARFEYECALNGSERPAYVPVVASGANSLVIHYTRNDCVLDENDMVLIDAGGEFHMYASDITRTFPVNGRFTDPQRDLYQAVLNVQKECVKRCVLNEGVTMNELHRIKLRQIGFTLSTGDVERKLYPHFLTHHVGSDLHDCPSADRSALLQEGNVLTIEPGVYVPFDDKFPKHFQGLGVRIEDEVAMTNRGPWVLTELAPKEIRDVEAAAQAKVE</sequence>
<comment type="cofactor">
    <cofactor evidence="1">
        <name>Mn(2+)</name>
        <dbReference type="ChEBI" id="CHEBI:29035"/>
    </cofactor>
</comment>
<reference evidence="8 9" key="1">
    <citation type="journal article" date="2012" name="Eukaryot. Cell">
        <title>Genome sequence of the Trichosporon asahii environmental strain CBS 8904.</title>
        <authorList>
            <person name="Yang R.Y."/>
            <person name="Li H.T."/>
            <person name="Zhu H."/>
            <person name="Zhou G.P."/>
            <person name="Wang M."/>
            <person name="Wang L."/>
        </authorList>
    </citation>
    <scope>NUCLEOTIDE SEQUENCE [LARGE SCALE GENOMIC DNA]</scope>
    <source>
        <strain evidence="8 9">CBS 8904</strain>
    </source>
</reference>
<proteinExistence type="inferred from homology"/>
<keyword evidence="3" id="KW-0479">Metal-binding</keyword>